<reference evidence="5 6" key="1">
    <citation type="submission" date="2020-07" db="EMBL/GenBank/DDBJ databases">
        <title>Sequencing the genomes of 1000 actinobacteria strains.</title>
        <authorList>
            <person name="Klenk H.-P."/>
        </authorList>
    </citation>
    <scope>NUCLEOTIDE SEQUENCE [LARGE SCALE GENOMIC DNA]</scope>
    <source>
        <strain evidence="5 6">DSM 44065</strain>
    </source>
</reference>
<dbReference type="InterPro" id="IPR000073">
    <property type="entry name" value="AB_hydrolase_1"/>
</dbReference>
<feature type="domain" description="AB hydrolase-1" evidence="4">
    <location>
        <begin position="30"/>
        <end position="276"/>
    </location>
</feature>
<evidence type="ECO:0000256" key="3">
    <source>
        <dbReference type="SAM" id="MobiDB-lite"/>
    </source>
</evidence>
<dbReference type="AlphaFoldDB" id="A0A853AS55"/>
<dbReference type="Proteomes" id="UP000587002">
    <property type="component" value="Unassembled WGS sequence"/>
</dbReference>
<dbReference type="CDD" id="cd05233">
    <property type="entry name" value="SDR_c"/>
    <property type="match status" value="1"/>
</dbReference>
<keyword evidence="6" id="KW-1185">Reference proteome</keyword>
<dbReference type="GO" id="GO:0016491">
    <property type="term" value="F:oxidoreductase activity"/>
    <property type="evidence" value="ECO:0007669"/>
    <property type="project" value="UniProtKB-KW"/>
</dbReference>
<sequence length="575" mass="61411">MARHADTGGELRTSDGLRLAVREHGDPAAPTVLAVHGYPDDHTVWDGVVDALADRCHVVTYDVRGAGGSDAPRRTEAYLLDQLADDLVRVADLVSPDRPVHLLAHDWGALQAWHAVTEPRLAPRFASLTSISGPCLDHAGHWMRAQLRPPTPRSLRKLVQQLVFSGYIFFFRLPVVPELAWRTGLVKRLIAVLERLDPRAARNPTRPAVSDGVHGLQLYRANVHQRLSRPGQRRATLPVQVLAPTGDPFVSTPMQTEITPWVADLRVRRVPGGHWLPRSRPELVARCAAELVEHVEGGAEPRALRRARVRPGRREFQDHLVVVTGAGSGIGRETAVAFAAAGAHVVVADADLSAAEDTAALITRTGAGASPYQVDLTAGAEDFAARVHADLGTPDVVVLDSGTGAASRFLDTPAAEWDRVVDDTVRSVAHGCREFARQMADRGEGGQIITLASSAAYSPSPRRSAPSTAGAAVLALSQSLRVELAADGIGVTAVCPGPGATRRPRRVAAQVLRAARRGPALAPATAGAAVGLVLSRLSPGLLRAAARVQSAPWWRRSSRVPHRSRRAGPRRAPGP</sequence>
<dbReference type="PANTHER" id="PTHR43669:SF3">
    <property type="entry name" value="ALCOHOL DEHYDROGENASE, PUTATIVE (AFU_ORTHOLOGUE AFUA_3G03445)-RELATED"/>
    <property type="match status" value="1"/>
</dbReference>
<feature type="region of interest" description="Disordered" evidence="3">
    <location>
        <begin position="553"/>
        <end position="575"/>
    </location>
</feature>
<dbReference type="SUPFAM" id="SSF51735">
    <property type="entry name" value="NAD(P)-binding Rossmann-fold domains"/>
    <property type="match status" value="1"/>
</dbReference>
<gene>
    <name evidence="5" type="ORF">HNR68_003217</name>
</gene>
<dbReference type="Pfam" id="PF00561">
    <property type="entry name" value="Abhydrolase_1"/>
    <property type="match status" value="1"/>
</dbReference>
<dbReference type="Gene3D" id="3.40.50.1820">
    <property type="entry name" value="alpha/beta hydrolase"/>
    <property type="match status" value="1"/>
</dbReference>
<keyword evidence="2" id="KW-0560">Oxidoreductase</keyword>
<organism evidence="5 6">
    <name type="scientific">Saccharopolyspora hordei</name>
    <dbReference type="NCBI Taxonomy" id="1838"/>
    <lineage>
        <taxon>Bacteria</taxon>
        <taxon>Bacillati</taxon>
        <taxon>Actinomycetota</taxon>
        <taxon>Actinomycetes</taxon>
        <taxon>Pseudonocardiales</taxon>
        <taxon>Pseudonocardiaceae</taxon>
        <taxon>Saccharopolyspora</taxon>
    </lineage>
</organism>
<dbReference type="PRINTS" id="PR00081">
    <property type="entry name" value="GDHRDH"/>
</dbReference>
<dbReference type="RefSeq" id="WP_179721904.1">
    <property type="nucleotide sequence ID" value="NZ_BAABFH010000001.1"/>
</dbReference>
<dbReference type="Pfam" id="PF00106">
    <property type="entry name" value="adh_short"/>
    <property type="match status" value="1"/>
</dbReference>
<dbReference type="InterPro" id="IPR002347">
    <property type="entry name" value="SDR_fam"/>
</dbReference>
<name>A0A853AS55_9PSEU</name>
<evidence type="ECO:0000259" key="4">
    <source>
        <dbReference type="Pfam" id="PF00561"/>
    </source>
</evidence>
<protein>
    <submittedName>
        <fullName evidence="5">NAD(P)-dependent dehydrogenase (Short-subunit alcohol dehydrogenase family)/pimeloyl-ACP methyl ester carboxylesterase</fullName>
    </submittedName>
</protein>
<accession>A0A853AS55</accession>
<dbReference type="SUPFAM" id="SSF53474">
    <property type="entry name" value="alpha/beta-Hydrolases"/>
    <property type="match status" value="1"/>
</dbReference>
<dbReference type="EMBL" id="JACCFJ010000001">
    <property type="protein sequence ID" value="NYI84587.1"/>
    <property type="molecule type" value="Genomic_DNA"/>
</dbReference>
<proteinExistence type="inferred from homology"/>
<comment type="caution">
    <text evidence="5">The sequence shown here is derived from an EMBL/GenBank/DDBJ whole genome shotgun (WGS) entry which is preliminary data.</text>
</comment>
<feature type="compositionally biased region" description="Basic residues" evidence="3">
    <location>
        <begin position="556"/>
        <end position="569"/>
    </location>
</feature>
<evidence type="ECO:0000313" key="6">
    <source>
        <dbReference type="Proteomes" id="UP000587002"/>
    </source>
</evidence>
<dbReference type="InterPro" id="IPR029058">
    <property type="entry name" value="AB_hydrolase_fold"/>
</dbReference>
<evidence type="ECO:0000313" key="5">
    <source>
        <dbReference type="EMBL" id="NYI84587.1"/>
    </source>
</evidence>
<dbReference type="Gene3D" id="3.40.50.720">
    <property type="entry name" value="NAD(P)-binding Rossmann-like Domain"/>
    <property type="match status" value="1"/>
</dbReference>
<evidence type="ECO:0000256" key="2">
    <source>
        <dbReference type="ARBA" id="ARBA00023002"/>
    </source>
</evidence>
<evidence type="ECO:0000256" key="1">
    <source>
        <dbReference type="ARBA" id="ARBA00006484"/>
    </source>
</evidence>
<comment type="similarity">
    <text evidence="1">Belongs to the short-chain dehydrogenases/reductases (SDR) family.</text>
</comment>
<dbReference type="NCBIfam" id="NF004514">
    <property type="entry name" value="PRK05855.1"/>
    <property type="match status" value="1"/>
</dbReference>
<dbReference type="InterPro" id="IPR036291">
    <property type="entry name" value="NAD(P)-bd_dom_sf"/>
</dbReference>
<dbReference type="PANTHER" id="PTHR43669">
    <property type="entry name" value="5-KETO-D-GLUCONATE 5-REDUCTASE"/>
    <property type="match status" value="1"/>
</dbReference>